<evidence type="ECO:0000313" key="2">
    <source>
        <dbReference type="Proteomes" id="UP000618795"/>
    </source>
</evidence>
<evidence type="ECO:0000313" key="1">
    <source>
        <dbReference type="EMBL" id="GGU93405.1"/>
    </source>
</evidence>
<keyword evidence="2" id="KW-1185">Reference proteome</keyword>
<name>A0A918IAE4_9ACTN</name>
<dbReference type="EMBL" id="BMTD01000005">
    <property type="protein sequence ID" value="GGU93405.1"/>
    <property type="molecule type" value="Genomic_DNA"/>
</dbReference>
<reference evidence="1" key="1">
    <citation type="journal article" date="2014" name="Int. J. Syst. Evol. Microbiol.">
        <title>Complete genome sequence of Corynebacterium casei LMG S-19264T (=DSM 44701T), isolated from a smear-ripened cheese.</title>
        <authorList>
            <consortium name="US DOE Joint Genome Institute (JGI-PGF)"/>
            <person name="Walter F."/>
            <person name="Albersmeier A."/>
            <person name="Kalinowski J."/>
            <person name="Ruckert C."/>
        </authorList>
    </citation>
    <scope>NUCLEOTIDE SEQUENCE</scope>
    <source>
        <strain evidence="1">JCM 4369</strain>
    </source>
</reference>
<dbReference type="Proteomes" id="UP000618795">
    <property type="component" value="Unassembled WGS sequence"/>
</dbReference>
<accession>A0A918IAE4</accession>
<protein>
    <submittedName>
        <fullName evidence="1">Uncharacterized protein</fullName>
    </submittedName>
</protein>
<organism evidence="1 2">
    <name type="scientific">Streptomyces filipinensis</name>
    <dbReference type="NCBI Taxonomy" id="66887"/>
    <lineage>
        <taxon>Bacteria</taxon>
        <taxon>Bacillati</taxon>
        <taxon>Actinomycetota</taxon>
        <taxon>Actinomycetes</taxon>
        <taxon>Kitasatosporales</taxon>
        <taxon>Streptomycetaceae</taxon>
        <taxon>Streptomyces</taxon>
    </lineage>
</organism>
<sequence length="81" mass="8886">MRAMERVEEISAFGLGRVNLSRVPIDRLSTLARYGQLSKAQTIELAPEPRRTALLTTVVRQMAAQAVDDALDLFALLMATG</sequence>
<proteinExistence type="predicted"/>
<dbReference type="AlphaFoldDB" id="A0A918IAE4"/>
<comment type="caution">
    <text evidence="1">The sequence shown here is derived from an EMBL/GenBank/DDBJ whole genome shotgun (WGS) entry which is preliminary data.</text>
</comment>
<gene>
    <name evidence="1" type="ORF">GCM10010260_30460</name>
</gene>
<reference evidence="1" key="2">
    <citation type="submission" date="2020-09" db="EMBL/GenBank/DDBJ databases">
        <authorList>
            <person name="Sun Q."/>
            <person name="Ohkuma M."/>
        </authorList>
    </citation>
    <scope>NUCLEOTIDE SEQUENCE</scope>
    <source>
        <strain evidence="1">JCM 4369</strain>
    </source>
</reference>